<gene>
    <name evidence="1" type="ORF">HMT45_10615</name>
</gene>
<dbReference type="AlphaFoldDB" id="A0A7A9RX80"/>
<accession>A0A7A9RX80</accession>
<sequence>MLLRYIANIIGSIFLTYLLLKYVPLMQHNDILTSAGVISTVSGILFGFVLATISIFSAASANSNGVLKALKNNNILQGIVTNLLAAGATLITACLISLIAMFASEQLIYNDKKIEFIFIIQSLSLLIVAIIMFGFTWRKINWILPYI</sequence>
<reference evidence="1" key="2">
    <citation type="submission" date="2019-01" db="EMBL/GenBank/DDBJ databases">
        <authorList>
            <consortium name="NCBI Pathogen Detection Project"/>
        </authorList>
    </citation>
    <scope>NUCLEOTIDE SEQUENCE</scope>
    <source>
        <strain evidence="1">M505</strain>
    </source>
</reference>
<comment type="caution">
    <text evidence="1">The sequence shown here is derived from an EMBL/GenBank/DDBJ whole genome shotgun (WGS) entry which is preliminary data.</text>
</comment>
<proteinExistence type="predicted"/>
<evidence type="ECO:0000313" key="1">
    <source>
        <dbReference type="EMBL" id="HAJ2925664.1"/>
    </source>
</evidence>
<name>A0A7A9RX80_ECOLX</name>
<dbReference type="RefSeq" id="WP_040088785.1">
    <property type="nucleotide sequence ID" value="NZ_AP023219.2"/>
</dbReference>
<dbReference type="EMBL" id="DABHOM010000013">
    <property type="protein sequence ID" value="HAJ2925664.1"/>
    <property type="molecule type" value="Genomic_DNA"/>
</dbReference>
<reference evidence="1" key="1">
    <citation type="journal article" date="2018" name="Genome Biol.">
        <title>SKESA: strategic k-mer extension for scrupulous assemblies.</title>
        <authorList>
            <person name="Souvorov A."/>
            <person name="Agarwala R."/>
            <person name="Lipman D.J."/>
        </authorList>
    </citation>
    <scope>NUCLEOTIDE SEQUENCE</scope>
    <source>
        <strain evidence="1">M505</strain>
    </source>
</reference>
<organism evidence="1">
    <name type="scientific">Escherichia coli</name>
    <dbReference type="NCBI Taxonomy" id="562"/>
    <lineage>
        <taxon>Bacteria</taxon>
        <taxon>Pseudomonadati</taxon>
        <taxon>Pseudomonadota</taxon>
        <taxon>Gammaproteobacteria</taxon>
        <taxon>Enterobacterales</taxon>
        <taxon>Enterobacteriaceae</taxon>
        <taxon>Escherichia</taxon>
    </lineage>
</organism>
<protein>
    <submittedName>
        <fullName evidence="1">Uncharacterized protein</fullName>
    </submittedName>
</protein>